<dbReference type="RefSeq" id="WP_307154547.1">
    <property type="nucleotide sequence ID" value="NZ_JAUSUK010000002.1"/>
</dbReference>
<gene>
    <name evidence="2" type="ORF">J2R99_002229</name>
</gene>
<keyword evidence="3" id="KW-1185">Reference proteome</keyword>
<reference evidence="2 3" key="1">
    <citation type="submission" date="2023-07" db="EMBL/GenBank/DDBJ databases">
        <title>Genomic Encyclopedia of Type Strains, Phase IV (KMG-IV): sequencing the most valuable type-strain genomes for metagenomic binning, comparative biology and taxonomic classification.</title>
        <authorList>
            <person name="Goeker M."/>
        </authorList>
    </citation>
    <scope>NUCLEOTIDE SEQUENCE [LARGE SCALE GENOMIC DNA]</scope>
    <source>
        <strain evidence="2 3">DSM 11549</strain>
    </source>
</reference>
<dbReference type="InterPro" id="IPR014914">
    <property type="entry name" value="RES_dom"/>
</dbReference>
<dbReference type="EMBL" id="JAUSUK010000002">
    <property type="protein sequence ID" value="MDQ0326360.1"/>
    <property type="molecule type" value="Genomic_DNA"/>
</dbReference>
<protein>
    <submittedName>
        <fullName evidence="2">RES domain-containing protein</fullName>
    </submittedName>
</protein>
<accession>A0ABU0C9P0</accession>
<dbReference type="SMART" id="SM00953">
    <property type="entry name" value="RES"/>
    <property type="match status" value="1"/>
</dbReference>
<evidence type="ECO:0000259" key="1">
    <source>
        <dbReference type="SMART" id="SM00953"/>
    </source>
</evidence>
<organism evidence="2 3">
    <name type="scientific">Rhodopseudomonas julia</name>
    <dbReference type="NCBI Taxonomy" id="200617"/>
    <lineage>
        <taxon>Bacteria</taxon>
        <taxon>Pseudomonadati</taxon>
        <taxon>Pseudomonadota</taxon>
        <taxon>Alphaproteobacteria</taxon>
        <taxon>Hyphomicrobiales</taxon>
        <taxon>Nitrobacteraceae</taxon>
        <taxon>Rhodopseudomonas</taxon>
    </lineage>
</organism>
<name>A0ABU0C9P0_9BRAD</name>
<dbReference type="Pfam" id="PF08808">
    <property type="entry name" value="RES"/>
    <property type="match status" value="1"/>
</dbReference>
<evidence type="ECO:0000313" key="2">
    <source>
        <dbReference type="EMBL" id="MDQ0326360.1"/>
    </source>
</evidence>
<proteinExistence type="predicted"/>
<evidence type="ECO:0000313" key="3">
    <source>
        <dbReference type="Proteomes" id="UP001230253"/>
    </source>
</evidence>
<comment type="caution">
    <text evidence="2">The sequence shown here is derived from an EMBL/GenBank/DDBJ whole genome shotgun (WGS) entry which is preliminary data.</text>
</comment>
<feature type="domain" description="RES" evidence="1">
    <location>
        <begin position="84"/>
        <end position="217"/>
    </location>
</feature>
<dbReference type="Proteomes" id="UP001230253">
    <property type="component" value="Unassembled WGS sequence"/>
</dbReference>
<sequence length="235" mass="25878">MRVTALDARGLVRLISQTHHKPPVLRGLVDSDEEAEILAELEGETSARLIAEREGSPALDRRELVFARRAHDLKVYGESHINAAFTYTRPTGNRFNSGERGAWYAADDVVTATAEVGFHRTRELGFIGRFDDEAHYVELLADFIGDFPEIETGKAVREREAAALDPDPAVGYPAGQALAAQLCRDGYRGLLYPSVRRPSGCCFVAFDPGIIQNVRPGAAWTLVWHGSPEFSVEGR</sequence>